<evidence type="ECO:0000313" key="2">
    <source>
        <dbReference type="Proteomes" id="UP001222325"/>
    </source>
</evidence>
<protein>
    <submittedName>
        <fullName evidence="1">Uncharacterized protein</fullName>
    </submittedName>
</protein>
<proteinExistence type="predicted"/>
<sequence>MATPEKHVTPPPPNPFGPTAQYPFLPAKSEYGGPDLEYSVRFGGPKIYDLLGTLPLEPYGILSWAVLDREEEIFESDDIPDEHKVMHALWARWITLNRRLFVAHFFNGTKLFVDQYWKMIRRAAGWEALRYWLLMLMANRFLTGREVAETLRRYENWCSED</sequence>
<comment type="caution">
    <text evidence="1">The sequence shown here is derived from an EMBL/GenBank/DDBJ whole genome shotgun (WGS) entry which is preliminary data.</text>
</comment>
<reference evidence="1" key="1">
    <citation type="submission" date="2023-03" db="EMBL/GenBank/DDBJ databases">
        <title>Massive genome expansion in bonnet fungi (Mycena s.s.) driven by repeated elements and novel gene families across ecological guilds.</title>
        <authorList>
            <consortium name="Lawrence Berkeley National Laboratory"/>
            <person name="Harder C.B."/>
            <person name="Miyauchi S."/>
            <person name="Viragh M."/>
            <person name="Kuo A."/>
            <person name="Thoen E."/>
            <person name="Andreopoulos B."/>
            <person name="Lu D."/>
            <person name="Skrede I."/>
            <person name="Drula E."/>
            <person name="Henrissat B."/>
            <person name="Morin E."/>
            <person name="Kohler A."/>
            <person name="Barry K."/>
            <person name="LaButti K."/>
            <person name="Morin E."/>
            <person name="Salamov A."/>
            <person name="Lipzen A."/>
            <person name="Mereny Z."/>
            <person name="Hegedus B."/>
            <person name="Baldrian P."/>
            <person name="Stursova M."/>
            <person name="Weitz H."/>
            <person name="Taylor A."/>
            <person name="Grigoriev I.V."/>
            <person name="Nagy L.G."/>
            <person name="Martin F."/>
            <person name="Kauserud H."/>
        </authorList>
    </citation>
    <scope>NUCLEOTIDE SEQUENCE</scope>
    <source>
        <strain evidence="1">CBHHK173m</strain>
    </source>
</reference>
<keyword evidence="2" id="KW-1185">Reference proteome</keyword>
<evidence type="ECO:0000313" key="1">
    <source>
        <dbReference type="EMBL" id="KAJ7084310.1"/>
    </source>
</evidence>
<dbReference type="AlphaFoldDB" id="A0AAD6U0P6"/>
<accession>A0AAD6U0P6</accession>
<dbReference type="Proteomes" id="UP001222325">
    <property type="component" value="Unassembled WGS sequence"/>
</dbReference>
<gene>
    <name evidence="1" type="ORF">B0H15DRAFT_848601</name>
</gene>
<name>A0AAD6U0P6_9AGAR</name>
<organism evidence="1 2">
    <name type="scientific">Mycena belliarum</name>
    <dbReference type="NCBI Taxonomy" id="1033014"/>
    <lineage>
        <taxon>Eukaryota</taxon>
        <taxon>Fungi</taxon>
        <taxon>Dikarya</taxon>
        <taxon>Basidiomycota</taxon>
        <taxon>Agaricomycotina</taxon>
        <taxon>Agaricomycetes</taxon>
        <taxon>Agaricomycetidae</taxon>
        <taxon>Agaricales</taxon>
        <taxon>Marasmiineae</taxon>
        <taxon>Mycenaceae</taxon>
        <taxon>Mycena</taxon>
    </lineage>
</organism>
<dbReference type="EMBL" id="JARJCN010000038">
    <property type="protein sequence ID" value="KAJ7084310.1"/>
    <property type="molecule type" value="Genomic_DNA"/>
</dbReference>